<dbReference type="EMBL" id="JALIRP010000001">
    <property type="protein sequence ID" value="MCJ8010839.1"/>
    <property type="molecule type" value="Genomic_DNA"/>
</dbReference>
<comment type="catalytic activity">
    <reaction evidence="13">
        <text>pyridoxal + ATP = pyridoxal 5'-phosphate + ADP + H(+)</text>
        <dbReference type="Rhea" id="RHEA:10224"/>
        <dbReference type="ChEBI" id="CHEBI:15378"/>
        <dbReference type="ChEBI" id="CHEBI:17310"/>
        <dbReference type="ChEBI" id="CHEBI:30616"/>
        <dbReference type="ChEBI" id="CHEBI:456216"/>
        <dbReference type="ChEBI" id="CHEBI:597326"/>
        <dbReference type="EC" id="2.7.1.35"/>
    </reaction>
</comment>
<keyword evidence="16" id="KW-1185">Reference proteome</keyword>
<dbReference type="GO" id="GO:0008902">
    <property type="term" value="F:hydroxymethylpyrimidine kinase activity"/>
    <property type="evidence" value="ECO:0007669"/>
    <property type="project" value="TreeGrafter"/>
</dbReference>
<evidence type="ECO:0000256" key="1">
    <source>
        <dbReference type="ARBA" id="ARBA00009879"/>
    </source>
</evidence>
<evidence type="ECO:0000256" key="2">
    <source>
        <dbReference type="ARBA" id="ARBA00012104"/>
    </source>
</evidence>
<dbReference type="InterPro" id="IPR029056">
    <property type="entry name" value="Ribokinase-like"/>
</dbReference>
<dbReference type="PANTHER" id="PTHR20858">
    <property type="entry name" value="PHOSPHOMETHYLPYRIMIDINE KINASE"/>
    <property type="match status" value="1"/>
</dbReference>
<evidence type="ECO:0000256" key="7">
    <source>
        <dbReference type="ARBA" id="ARBA00022840"/>
    </source>
</evidence>
<evidence type="ECO:0000256" key="11">
    <source>
        <dbReference type="ARBA" id="ARBA00042396"/>
    </source>
</evidence>
<dbReference type="EC" id="2.7.1.35" evidence="2"/>
<evidence type="ECO:0000259" key="14">
    <source>
        <dbReference type="Pfam" id="PF08543"/>
    </source>
</evidence>
<dbReference type="GO" id="GO:0008972">
    <property type="term" value="F:phosphomethylpyrimidine kinase activity"/>
    <property type="evidence" value="ECO:0007669"/>
    <property type="project" value="InterPro"/>
</dbReference>
<dbReference type="Proteomes" id="UP001139347">
    <property type="component" value="Unassembled WGS sequence"/>
</dbReference>
<dbReference type="SUPFAM" id="SSF53613">
    <property type="entry name" value="Ribokinase-like"/>
    <property type="match status" value="1"/>
</dbReference>
<feature type="domain" description="Pyridoxamine kinase/Phosphomethylpyrimidine kinase" evidence="14">
    <location>
        <begin position="16"/>
        <end position="263"/>
    </location>
</feature>
<keyword evidence="4" id="KW-0479">Metal-binding</keyword>
<dbReference type="AlphaFoldDB" id="A0A9X1WL11"/>
<keyword evidence="7" id="KW-0067">ATP-binding</keyword>
<organism evidence="15 16">
    <name type="scientific">Paenibacillus mangrovi</name>
    <dbReference type="NCBI Taxonomy" id="2931978"/>
    <lineage>
        <taxon>Bacteria</taxon>
        <taxon>Bacillati</taxon>
        <taxon>Bacillota</taxon>
        <taxon>Bacilli</taxon>
        <taxon>Bacillales</taxon>
        <taxon>Paenibacillaceae</taxon>
        <taxon>Paenibacillus</taxon>
    </lineage>
</organism>
<dbReference type="Pfam" id="PF08543">
    <property type="entry name" value="Phos_pyr_kin"/>
    <property type="match status" value="1"/>
</dbReference>
<evidence type="ECO:0000256" key="12">
    <source>
        <dbReference type="ARBA" id="ARBA00042531"/>
    </source>
</evidence>
<dbReference type="PANTHER" id="PTHR20858:SF19">
    <property type="entry name" value="PYRIDOXINE KINASE"/>
    <property type="match status" value="1"/>
</dbReference>
<evidence type="ECO:0000313" key="15">
    <source>
        <dbReference type="EMBL" id="MCJ8010839.1"/>
    </source>
</evidence>
<dbReference type="NCBIfam" id="NF009077">
    <property type="entry name" value="PRK12412.1"/>
    <property type="match status" value="1"/>
</dbReference>
<evidence type="ECO:0000256" key="3">
    <source>
        <dbReference type="ARBA" id="ARBA00022679"/>
    </source>
</evidence>
<dbReference type="GO" id="GO:0009228">
    <property type="term" value="P:thiamine biosynthetic process"/>
    <property type="evidence" value="ECO:0007669"/>
    <property type="project" value="InterPro"/>
</dbReference>
<comment type="similarity">
    <text evidence="1">Belongs to the ThiD family.</text>
</comment>
<accession>A0A9X1WL11</accession>
<dbReference type="GO" id="GO:0046872">
    <property type="term" value="F:metal ion binding"/>
    <property type="evidence" value="ECO:0007669"/>
    <property type="project" value="UniProtKB-KW"/>
</dbReference>
<dbReference type="GO" id="GO:0005829">
    <property type="term" value="C:cytosol"/>
    <property type="evidence" value="ECO:0007669"/>
    <property type="project" value="TreeGrafter"/>
</dbReference>
<keyword evidence="8" id="KW-0460">Magnesium</keyword>
<gene>
    <name evidence="15" type="primary">pdxK</name>
    <name evidence="15" type="ORF">MUG84_03650</name>
</gene>
<dbReference type="FunFam" id="3.40.1190.20:FF:000003">
    <property type="entry name" value="Phosphomethylpyrimidine kinase ThiD"/>
    <property type="match status" value="1"/>
</dbReference>
<evidence type="ECO:0000256" key="9">
    <source>
        <dbReference type="ARBA" id="ARBA00042307"/>
    </source>
</evidence>
<dbReference type="NCBIfam" id="TIGR00097">
    <property type="entry name" value="HMP-P_kinase"/>
    <property type="match status" value="1"/>
</dbReference>
<dbReference type="GO" id="GO:0008478">
    <property type="term" value="F:pyridoxal kinase activity"/>
    <property type="evidence" value="ECO:0007669"/>
    <property type="project" value="UniProtKB-EC"/>
</dbReference>
<evidence type="ECO:0000256" key="8">
    <source>
        <dbReference type="ARBA" id="ARBA00022842"/>
    </source>
</evidence>
<proteinExistence type="inferred from homology"/>
<evidence type="ECO:0000256" key="5">
    <source>
        <dbReference type="ARBA" id="ARBA00022741"/>
    </source>
</evidence>
<comment type="caution">
    <text evidence="15">The sequence shown here is derived from an EMBL/GenBank/DDBJ whole genome shotgun (WGS) entry which is preliminary data.</text>
</comment>
<evidence type="ECO:0000313" key="16">
    <source>
        <dbReference type="Proteomes" id="UP001139347"/>
    </source>
</evidence>
<protein>
    <recommendedName>
        <fullName evidence="2">pyridoxal kinase</fullName>
        <ecNumber evidence="2">2.7.1.35</ecNumber>
    </recommendedName>
    <alternativeName>
        <fullName evidence="10">PN/PL/PM kinase</fullName>
    </alternativeName>
    <alternativeName>
        <fullName evidence="11">Pyridoxal kinase</fullName>
    </alternativeName>
    <alternativeName>
        <fullName evidence="9">Pyridoxamine kinase</fullName>
    </alternativeName>
    <alternativeName>
        <fullName evidence="12">Vitamin B6 kinase</fullName>
    </alternativeName>
</protein>
<dbReference type="RefSeq" id="WP_244720131.1">
    <property type="nucleotide sequence ID" value="NZ_JALIRP010000001.1"/>
</dbReference>
<evidence type="ECO:0000256" key="10">
    <source>
        <dbReference type="ARBA" id="ARBA00042348"/>
    </source>
</evidence>
<evidence type="ECO:0000256" key="6">
    <source>
        <dbReference type="ARBA" id="ARBA00022777"/>
    </source>
</evidence>
<evidence type="ECO:0000256" key="4">
    <source>
        <dbReference type="ARBA" id="ARBA00022723"/>
    </source>
</evidence>
<dbReference type="CDD" id="cd01169">
    <property type="entry name" value="HMPP_kinase"/>
    <property type="match status" value="1"/>
</dbReference>
<evidence type="ECO:0000256" key="13">
    <source>
        <dbReference type="ARBA" id="ARBA00049293"/>
    </source>
</evidence>
<dbReference type="InterPro" id="IPR013749">
    <property type="entry name" value="PM/HMP-P_kinase-1"/>
</dbReference>
<dbReference type="Gene3D" id="3.40.1190.20">
    <property type="match status" value="1"/>
</dbReference>
<keyword evidence="6 15" id="KW-0418">Kinase</keyword>
<name>A0A9X1WL11_9BACL</name>
<dbReference type="InterPro" id="IPR004399">
    <property type="entry name" value="HMP/HMP-P_kinase_dom"/>
</dbReference>
<keyword evidence="5" id="KW-0547">Nucleotide-binding</keyword>
<dbReference type="GO" id="GO:0005524">
    <property type="term" value="F:ATP binding"/>
    <property type="evidence" value="ECO:0007669"/>
    <property type="project" value="UniProtKB-KW"/>
</dbReference>
<reference evidence="15" key="1">
    <citation type="submission" date="2022-04" db="EMBL/GenBank/DDBJ databases">
        <title>Paenibacillus mangrovi sp. nov., a novel endophytic bacterium isolated from bark of Kandelia candel.</title>
        <authorList>
            <person name="Tuo L."/>
        </authorList>
    </citation>
    <scope>NUCLEOTIDE SEQUENCE</scope>
    <source>
        <strain evidence="15">KQZ6P-2</strain>
    </source>
</reference>
<keyword evidence="3" id="KW-0808">Transferase</keyword>
<sequence>MGITAIKKVLTVAGSDSSGGAGLQADLKTFQEYGTFGFTAITSIVTMDPDQGWNHAVYPINTELLRQQLKTILSGGPLDAMKTGMLGSVEIIYLLRETIDRHHIQNVVIDPVMVCKGENEVLQPENGVAIRDFLLPRATIVTPNLFEAGQLAGMKSLSTVEDMKEAARIIHGLGAKHVVIKGGKSVKGDKAVDLLFDGSEFTIFEEDKLETSYNHGAGCTFAAAIAAGLAKGMPVRDAVAKAKLFATEGIKHGFAFNSFVGPVWHGAYNKAEQRLNS</sequence>